<dbReference type="AlphaFoldDB" id="A0A067SAP1"/>
<dbReference type="STRING" id="685588.A0A067SAP1"/>
<keyword evidence="3" id="KW-1185">Reference proteome</keyword>
<dbReference type="Proteomes" id="UP000027222">
    <property type="component" value="Unassembled WGS sequence"/>
</dbReference>
<feature type="compositionally biased region" description="Polar residues" evidence="1">
    <location>
        <begin position="67"/>
        <end position="82"/>
    </location>
</feature>
<dbReference type="EMBL" id="KL142411">
    <property type="protein sequence ID" value="KDR67955.1"/>
    <property type="molecule type" value="Genomic_DNA"/>
</dbReference>
<dbReference type="OrthoDB" id="191192at2759"/>
<accession>A0A067SAP1</accession>
<reference evidence="3" key="1">
    <citation type="journal article" date="2014" name="Proc. Natl. Acad. Sci. U.S.A.">
        <title>Extensive sampling of basidiomycete genomes demonstrates inadequacy of the white-rot/brown-rot paradigm for wood decay fungi.</title>
        <authorList>
            <person name="Riley R."/>
            <person name="Salamov A.A."/>
            <person name="Brown D.W."/>
            <person name="Nagy L.G."/>
            <person name="Floudas D."/>
            <person name="Held B.W."/>
            <person name="Levasseur A."/>
            <person name="Lombard V."/>
            <person name="Morin E."/>
            <person name="Otillar R."/>
            <person name="Lindquist E.A."/>
            <person name="Sun H."/>
            <person name="LaButti K.M."/>
            <person name="Schmutz J."/>
            <person name="Jabbour D."/>
            <person name="Luo H."/>
            <person name="Baker S.E."/>
            <person name="Pisabarro A.G."/>
            <person name="Walton J.D."/>
            <person name="Blanchette R.A."/>
            <person name="Henrissat B."/>
            <person name="Martin F."/>
            <person name="Cullen D."/>
            <person name="Hibbett D.S."/>
            <person name="Grigoriev I.V."/>
        </authorList>
    </citation>
    <scope>NUCLEOTIDE SEQUENCE [LARGE SCALE GENOMIC DNA]</scope>
    <source>
        <strain evidence="3">CBS 339.88</strain>
    </source>
</reference>
<protein>
    <submittedName>
        <fullName evidence="2">Uncharacterized protein</fullName>
    </submittedName>
</protein>
<dbReference type="HOGENOM" id="CLU_1652357_0_0_1"/>
<gene>
    <name evidence="2" type="ORF">GALMADRAFT_231588</name>
</gene>
<name>A0A067SAP1_GALM3</name>
<sequence>MTSSPTSSSSESLPKPTLPNFDPFAIHPFTNCSHVNQTPGVPSSPYPYAYGPTVGNYHNRHAPQGPPQTTNNASPSSMSRSPATPYGYSPRPAGVFVPFRKDTSSPELDDVLKSKKNSGKTTGNSDSRAKASSKV</sequence>
<evidence type="ECO:0000313" key="2">
    <source>
        <dbReference type="EMBL" id="KDR67955.1"/>
    </source>
</evidence>
<feature type="compositionally biased region" description="Polar residues" evidence="1">
    <location>
        <begin position="30"/>
        <end position="41"/>
    </location>
</feature>
<organism evidence="2 3">
    <name type="scientific">Galerina marginata (strain CBS 339.88)</name>
    <dbReference type="NCBI Taxonomy" id="685588"/>
    <lineage>
        <taxon>Eukaryota</taxon>
        <taxon>Fungi</taxon>
        <taxon>Dikarya</taxon>
        <taxon>Basidiomycota</taxon>
        <taxon>Agaricomycotina</taxon>
        <taxon>Agaricomycetes</taxon>
        <taxon>Agaricomycetidae</taxon>
        <taxon>Agaricales</taxon>
        <taxon>Agaricineae</taxon>
        <taxon>Strophariaceae</taxon>
        <taxon>Galerina</taxon>
    </lineage>
</organism>
<feature type="region of interest" description="Disordered" evidence="1">
    <location>
        <begin position="1"/>
        <end position="135"/>
    </location>
</feature>
<evidence type="ECO:0000256" key="1">
    <source>
        <dbReference type="SAM" id="MobiDB-lite"/>
    </source>
</evidence>
<proteinExistence type="predicted"/>
<evidence type="ECO:0000313" key="3">
    <source>
        <dbReference type="Proteomes" id="UP000027222"/>
    </source>
</evidence>
<feature type="compositionally biased region" description="Low complexity" evidence="1">
    <location>
        <begin position="1"/>
        <end position="19"/>
    </location>
</feature>